<dbReference type="PANTHER" id="PTHR10000:SF8">
    <property type="entry name" value="HAD SUPERFAMILY HYDROLASE-LIKE, TYPE 3"/>
    <property type="match status" value="1"/>
</dbReference>
<dbReference type="InterPro" id="IPR006379">
    <property type="entry name" value="HAD-SF_hydro_IIB"/>
</dbReference>
<protein>
    <submittedName>
        <fullName evidence="5">HAD-IIB family hydrolase</fullName>
    </submittedName>
</protein>
<dbReference type="SFLD" id="SFLDS00003">
    <property type="entry name" value="Haloacid_Dehalogenase"/>
    <property type="match status" value="1"/>
</dbReference>
<feature type="region of interest" description="Disordered" evidence="4">
    <location>
        <begin position="231"/>
        <end position="270"/>
    </location>
</feature>
<evidence type="ECO:0000256" key="1">
    <source>
        <dbReference type="ARBA" id="ARBA00022723"/>
    </source>
</evidence>
<evidence type="ECO:0000256" key="4">
    <source>
        <dbReference type="SAM" id="MobiDB-lite"/>
    </source>
</evidence>
<dbReference type="NCBIfam" id="TIGR01484">
    <property type="entry name" value="HAD-SF-IIB"/>
    <property type="match status" value="1"/>
</dbReference>
<dbReference type="GO" id="GO:0051479">
    <property type="term" value="P:mannosylglycerate biosynthetic process"/>
    <property type="evidence" value="ECO:0007669"/>
    <property type="project" value="InterPro"/>
</dbReference>
<keyword evidence="3" id="KW-0460">Magnesium</keyword>
<keyword evidence="1" id="KW-0479">Metal-binding</keyword>
<comment type="caution">
    <text evidence="5">The sequence shown here is derived from an EMBL/GenBank/DDBJ whole genome shotgun (WGS) entry which is preliminary data.</text>
</comment>
<dbReference type="SFLD" id="SFLDG01142">
    <property type="entry name" value="C2.B.2:_Mannosyl-3-phosphoglyc"/>
    <property type="match status" value="1"/>
</dbReference>
<dbReference type="NCBIfam" id="TIGR01486">
    <property type="entry name" value="HAD-SF-IIB-MPGP"/>
    <property type="match status" value="1"/>
</dbReference>
<dbReference type="InterPro" id="IPR023214">
    <property type="entry name" value="HAD_sf"/>
</dbReference>
<dbReference type="SFLD" id="SFLDG01140">
    <property type="entry name" value="C2.B:_Phosphomannomutase_and_P"/>
    <property type="match status" value="1"/>
</dbReference>
<dbReference type="Gene3D" id="3.40.50.1000">
    <property type="entry name" value="HAD superfamily/HAD-like"/>
    <property type="match status" value="1"/>
</dbReference>
<evidence type="ECO:0000256" key="2">
    <source>
        <dbReference type="ARBA" id="ARBA00022801"/>
    </source>
</evidence>
<dbReference type="Proteomes" id="UP000709437">
    <property type="component" value="Unassembled WGS sequence"/>
</dbReference>
<dbReference type="RefSeq" id="WP_214562716.1">
    <property type="nucleotide sequence ID" value="NZ_JAHEWX010000007.1"/>
</dbReference>
<reference evidence="5" key="1">
    <citation type="submission" date="2021-05" db="EMBL/GenBank/DDBJ databases">
        <title>Whole genome sequence of Curtobacterium flaccumfaciens pv. flaccumfaciens strain CFBP 3417.</title>
        <authorList>
            <person name="Osdaghi E."/>
            <person name="Taghouti G."/>
            <person name="Portier P."/>
            <person name="Fazliarab A."/>
            <person name="Taghavi S.M."/>
            <person name="Briand M."/>
            <person name="Le-Saux M."/>
            <person name="Jacques M.-A."/>
        </authorList>
    </citation>
    <scope>NUCLEOTIDE SEQUENCE</scope>
    <source>
        <strain evidence="5">CFBP 3417</strain>
    </source>
</reference>
<feature type="compositionally biased region" description="Polar residues" evidence="4">
    <location>
        <begin position="260"/>
        <end position="270"/>
    </location>
</feature>
<dbReference type="GO" id="GO:0005829">
    <property type="term" value="C:cytosol"/>
    <property type="evidence" value="ECO:0007669"/>
    <property type="project" value="TreeGrafter"/>
</dbReference>
<accession>A0A9Q2ZKB9</accession>
<dbReference type="InterPro" id="IPR036412">
    <property type="entry name" value="HAD-like_sf"/>
</dbReference>
<dbReference type="InterPro" id="IPR006381">
    <property type="entry name" value="HAD-SF-IIB-MPGP"/>
</dbReference>
<evidence type="ECO:0000256" key="3">
    <source>
        <dbReference type="ARBA" id="ARBA00022842"/>
    </source>
</evidence>
<dbReference type="GO" id="GO:0050531">
    <property type="term" value="F:mannosyl-3-phosphoglycerate phosphatase activity"/>
    <property type="evidence" value="ECO:0007669"/>
    <property type="project" value="InterPro"/>
</dbReference>
<dbReference type="EMBL" id="JAHEWX010000007">
    <property type="protein sequence ID" value="MBT1541611.1"/>
    <property type="molecule type" value="Genomic_DNA"/>
</dbReference>
<dbReference type="AlphaFoldDB" id="A0A9Q2ZKB9"/>
<keyword evidence="2 5" id="KW-0378">Hydrolase</keyword>
<evidence type="ECO:0000313" key="6">
    <source>
        <dbReference type="Proteomes" id="UP000709437"/>
    </source>
</evidence>
<dbReference type="Pfam" id="PF08282">
    <property type="entry name" value="Hydrolase_3"/>
    <property type="match status" value="1"/>
</dbReference>
<dbReference type="SUPFAM" id="SSF56784">
    <property type="entry name" value="HAD-like"/>
    <property type="match status" value="1"/>
</dbReference>
<proteinExistence type="predicted"/>
<dbReference type="PANTHER" id="PTHR10000">
    <property type="entry name" value="PHOSPHOSERINE PHOSPHATASE"/>
    <property type="match status" value="1"/>
</dbReference>
<sequence>MPTPDLMIVTDLDGTFLDHHDYSFDAALPMLEQLRADDIPVVFCSSKTRAEITALQTRTGLDGHAFVAENGAVVVGPAGEALVGPRDGDLERLHAELVRVRQSLELHFETFGGVTDAVVAAWTGLDLEAAGRAQQREASEVLLWHAEDDDRADAFRAALAAVGLDLVRGGRFWHVLPTGRDKGAAVRTLIADHERRTGTIPRTIGLGDGPNDTALLDAVDFAVVVRGHGPAPGPLADDRPERVHRTTVPGPQGWTEGLTRFTTPSVRSHR</sequence>
<evidence type="ECO:0000313" key="5">
    <source>
        <dbReference type="EMBL" id="MBT1541611.1"/>
    </source>
</evidence>
<dbReference type="Gene3D" id="3.30.980.20">
    <property type="entry name" value="Putative mannosyl-3-phosphoglycerate phosphatase, domain 2"/>
    <property type="match status" value="1"/>
</dbReference>
<organism evidence="5 6">
    <name type="scientific">Curtobacterium flaccumfaciens pv. flaccumfaciens</name>
    <dbReference type="NCBI Taxonomy" id="138532"/>
    <lineage>
        <taxon>Bacteria</taxon>
        <taxon>Bacillati</taxon>
        <taxon>Actinomycetota</taxon>
        <taxon>Actinomycetes</taxon>
        <taxon>Micrococcales</taxon>
        <taxon>Microbacteriaceae</taxon>
        <taxon>Curtobacterium</taxon>
    </lineage>
</organism>
<gene>
    <name evidence="5" type="ORF">KK103_07565</name>
</gene>
<name>A0A9Q2ZKB9_9MICO</name>
<dbReference type="GO" id="GO:0000287">
    <property type="term" value="F:magnesium ion binding"/>
    <property type="evidence" value="ECO:0007669"/>
    <property type="project" value="TreeGrafter"/>
</dbReference>